<keyword evidence="16" id="KW-1185">Reference proteome</keyword>
<keyword evidence="5" id="KW-0560">Oxidoreductase</keyword>
<evidence type="ECO:0000256" key="1">
    <source>
        <dbReference type="ARBA" id="ARBA00004275"/>
    </source>
</evidence>
<keyword evidence="7" id="KW-0443">Lipid metabolism</keyword>
<dbReference type="STRING" id="340021.TM5383_02004"/>
<comment type="subcellular location">
    <subcellularLocation>
        <location evidence="1">Peroxisome</location>
    </subcellularLocation>
</comment>
<protein>
    <submittedName>
        <fullName evidence="15">Fatty acid oxidation complex subunit alpha</fullName>
    </submittedName>
</protein>
<keyword evidence="3" id="KW-0276">Fatty acid metabolism</keyword>
<dbReference type="InterPro" id="IPR036291">
    <property type="entry name" value="NAD(P)-bd_dom_sf"/>
</dbReference>
<feature type="domain" description="3-hydroxyacyl-CoA dehydrogenase C-terminal" evidence="13">
    <location>
        <begin position="618"/>
        <end position="703"/>
    </location>
</feature>
<dbReference type="Gene3D" id="1.10.1040.50">
    <property type="match status" value="1"/>
</dbReference>
<evidence type="ECO:0000259" key="14">
    <source>
        <dbReference type="Pfam" id="PF02737"/>
    </source>
</evidence>
<keyword evidence="10" id="KW-0456">Lyase</keyword>
<dbReference type="RefSeq" id="WP_058318887.1">
    <property type="nucleotide sequence ID" value="NZ_CYSF01000008.1"/>
</dbReference>
<keyword evidence="11" id="KW-0511">Multifunctional enzyme</keyword>
<dbReference type="CDD" id="cd06558">
    <property type="entry name" value="crotonase-like"/>
    <property type="match status" value="1"/>
</dbReference>
<proteinExistence type="predicted"/>
<dbReference type="Pfam" id="PF00725">
    <property type="entry name" value="3HCDH"/>
    <property type="match status" value="2"/>
</dbReference>
<dbReference type="SUPFAM" id="SSF48179">
    <property type="entry name" value="6-phosphogluconate dehydrogenase C-terminal domain-like"/>
    <property type="match status" value="2"/>
</dbReference>
<evidence type="ECO:0000256" key="11">
    <source>
        <dbReference type="ARBA" id="ARBA00023268"/>
    </source>
</evidence>
<evidence type="ECO:0000256" key="3">
    <source>
        <dbReference type="ARBA" id="ARBA00022832"/>
    </source>
</evidence>
<gene>
    <name evidence="15" type="primary">fadB_2</name>
    <name evidence="15" type="ORF">TM5383_02004</name>
</gene>
<reference evidence="15 16" key="1">
    <citation type="submission" date="2015-09" db="EMBL/GenBank/DDBJ databases">
        <authorList>
            <consortium name="Swine Surveillance"/>
        </authorList>
    </citation>
    <scope>NUCLEOTIDE SEQUENCE [LARGE SCALE GENOMIC DNA]</scope>
    <source>
        <strain evidence="15 16">CECT 8383</strain>
    </source>
</reference>
<dbReference type="FunFam" id="1.10.1040.50:FF:000006">
    <property type="entry name" value="Peroxisomal bifunctional enzyme"/>
    <property type="match status" value="1"/>
</dbReference>
<dbReference type="GO" id="GO:0016853">
    <property type="term" value="F:isomerase activity"/>
    <property type="evidence" value="ECO:0007669"/>
    <property type="project" value="UniProtKB-KW"/>
</dbReference>
<evidence type="ECO:0000256" key="8">
    <source>
        <dbReference type="ARBA" id="ARBA00023140"/>
    </source>
</evidence>
<sequence>MQSAVKQGKQNVFVQKSTDKTATIGMICLDAPPVNALSGDKGIPQAIAAAVQEFDADPAIKAIAIYAAGRFYSAGADIAEFRGNPATDAAPLRSLFEALDASQTPVVLAMHGVAFGGGLEVALAAHYRIAEAKTKLGLPEVSLGLLPGGGGTQRLPRLIAMDKAVEMIITGRPVSAAQALENGLVDALFDGDARAAVLDFATKIINENKPVRRSRDQEIAAFDPAIFDTTATKLAKTAHRNPGPMKALDCLREAAQGPFERSLTFEHRAFDALMEHPQTKGICHAFLGERTAVKIPGLEGQKTSRSMDSVAIIGAGTMGVGIALACMKAGLQTLLLDLKDEALERARANVERQLAGQVKKGRLSQDRADAQLALLTLSTSFADMGDADVIIEAVFEDLGVKESVFRQIDAIAKPGALLASNTSTLDVNLIAAFTNRPQDVVGLHFFSPANIMRLLEIIRADDTSADTLLASAEFARKIGKVGVVVGVCDGFVGNRIFEEYLRQAYLLLEEGATPEDIDGAMEQWGWAMGALKVMDLAGQDIGWAIRKRRKVEQPDRPYSTFPDQICELGWYGQKTGRGYYNYPEGVRGGATNPDVLPMLQAHSIALGLIRRTVTAEEVVERTLLAMINEGAKILEEGIAYRPVDIDVIYLNGYGFGRDRGGPMFQADLMGLKTVLARLEELSKGREGWALKPAAILYRMQEQGLSFADLNAGKTVQTDMQEELV</sequence>
<dbReference type="Proteomes" id="UP000051681">
    <property type="component" value="Unassembled WGS sequence"/>
</dbReference>
<dbReference type="EMBL" id="CYSF01000008">
    <property type="protein sequence ID" value="CUH84786.1"/>
    <property type="molecule type" value="Genomic_DNA"/>
</dbReference>
<evidence type="ECO:0000256" key="4">
    <source>
        <dbReference type="ARBA" id="ARBA00022963"/>
    </source>
</evidence>
<dbReference type="InterPro" id="IPR008927">
    <property type="entry name" value="6-PGluconate_DH-like_C_sf"/>
</dbReference>
<accession>A0A0P1GQK9</accession>
<dbReference type="SUPFAM" id="SSF52096">
    <property type="entry name" value="ClpP/crotonase"/>
    <property type="match status" value="1"/>
</dbReference>
<evidence type="ECO:0000259" key="13">
    <source>
        <dbReference type="Pfam" id="PF00725"/>
    </source>
</evidence>
<dbReference type="Gene3D" id="3.40.50.720">
    <property type="entry name" value="NAD(P)-binding Rossmann-like Domain"/>
    <property type="match status" value="1"/>
</dbReference>
<organism evidence="15 16">
    <name type="scientific">Thalassovita mediterranea</name>
    <dbReference type="NCBI Taxonomy" id="340021"/>
    <lineage>
        <taxon>Bacteria</taxon>
        <taxon>Pseudomonadati</taxon>
        <taxon>Pseudomonadota</taxon>
        <taxon>Alphaproteobacteria</taxon>
        <taxon>Rhodobacterales</taxon>
        <taxon>Roseobacteraceae</taxon>
        <taxon>Thalassovita</taxon>
    </lineage>
</organism>
<dbReference type="InterPro" id="IPR006176">
    <property type="entry name" value="3-OHacyl-CoA_DH_NAD-bd"/>
</dbReference>
<evidence type="ECO:0000256" key="10">
    <source>
        <dbReference type="ARBA" id="ARBA00023239"/>
    </source>
</evidence>
<dbReference type="GO" id="GO:0003857">
    <property type="term" value="F:(3S)-3-hydroxyacyl-CoA dehydrogenase (NAD+) activity"/>
    <property type="evidence" value="ECO:0007669"/>
    <property type="project" value="UniProtKB-EC"/>
</dbReference>
<dbReference type="GO" id="GO:0006635">
    <property type="term" value="P:fatty acid beta-oxidation"/>
    <property type="evidence" value="ECO:0007669"/>
    <property type="project" value="UniProtKB-UniPathway"/>
</dbReference>
<evidence type="ECO:0000256" key="12">
    <source>
        <dbReference type="ARBA" id="ARBA00049556"/>
    </source>
</evidence>
<name>A0A0P1GQK9_9RHOB</name>
<dbReference type="Pfam" id="PF00378">
    <property type="entry name" value="ECH_1"/>
    <property type="match status" value="1"/>
</dbReference>
<dbReference type="Pfam" id="PF02737">
    <property type="entry name" value="3HCDH_N"/>
    <property type="match status" value="1"/>
</dbReference>
<dbReference type="SUPFAM" id="SSF51735">
    <property type="entry name" value="NAD(P)-binding Rossmann-fold domains"/>
    <property type="match status" value="1"/>
</dbReference>
<evidence type="ECO:0000313" key="15">
    <source>
        <dbReference type="EMBL" id="CUH84786.1"/>
    </source>
</evidence>
<dbReference type="PANTHER" id="PTHR23309">
    <property type="entry name" value="3-HYDROXYACYL-COA DEHYROGENASE"/>
    <property type="match status" value="1"/>
</dbReference>
<evidence type="ECO:0000256" key="5">
    <source>
        <dbReference type="ARBA" id="ARBA00023002"/>
    </source>
</evidence>
<evidence type="ECO:0000313" key="16">
    <source>
        <dbReference type="Proteomes" id="UP000051681"/>
    </source>
</evidence>
<dbReference type="FunFam" id="3.40.50.720:FF:000009">
    <property type="entry name" value="Fatty oxidation complex, alpha subunit"/>
    <property type="match status" value="1"/>
</dbReference>
<dbReference type="InterPro" id="IPR029045">
    <property type="entry name" value="ClpP/crotonase-like_dom_sf"/>
</dbReference>
<comment type="catalytic activity">
    <reaction evidence="12">
        <text>a (3S)-3-hydroxyacyl-CoA + NAD(+) = a 3-oxoacyl-CoA + NADH + H(+)</text>
        <dbReference type="Rhea" id="RHEA:22432"/>
        <dbReference type="ChEBI" id="CHEBI:15378"/>
        <dbReference type="ChEBI" id="CHEBI:57318"/>
        <dbReference type="ChEBI" id="CHEBI:57540"/>
        <dbReference type="ChEBI" id="CHEBI:57945"/>
        <dbReference type="ChEBI" id="CHEBI:90726"/>
        <dbReference type="EC" id="1.1.1.35"/>
    </reaction>
</comment>
<keyword evidence="4" id="KW-0442">Lipid degradation</keyword>
<keyword evidence="6" id="KW-0520">NAD</keyword>
<keyword evidence="9" id="KW-0413">Isomerase</keyword>
<dbReference type="GO" id="GO:0004300">
    <property type="term" value="F:enoyl-CoA hydratase activity"/>
    <property type="evidence" value="ECO:0007669"/>
    <property type="project" value="UniProtKB-ARBA"/>
</dbReference>
<dbReference type="GO" id="GO:0070403">
    <property type="term" value="F:NAD+ binding"/>
    <property type="evidence" value="ECO:0007669"/>
    <property type="project" value="InterPro"/>
</dbReference>
<dbReference type="InterPro" id="IPR006108">
    <property type="entry name" value="3HC_DH_C"/>
</dbReference>
<dbReference type="AlphaFoldDB" id="A0A0P1GQK9"/>
<evidence type="ECO:0000256" key="6">
    <source>
        <dbReference type="ARBA" id="ARBA00023027"/>
    </source>
</evidence>
<evidence type="ECO:0000256" key="9">
    <source>
        <dbReference type="ARBA" id="ARBA00023235"/>
    </source>
</evidence>
<feature type="domain" description="3-hydroxyacyl-CoA dehydrogenase C-terminal" evidence="13">
    <location>
        <begin position="490"/>
        <end position="582"/>
    </location>
</feature>
<evidence type="ECO:0000256" key="7">
    <source>
        <dbReference type="ARBA" id="ARBA00023098"/>
    </source>
</evidence>
<dbReference type="UniPathway" id="UPA00659"/>
<evidence type="ECO:0000256" key="2">
    <source>
        <dbReference type="ARBA" id="ARBA00005005"/>
    </source>
</evidence>
<dbReference type="InterPro" id="IPR001753">
    <property type="entry name" value="Enoyl-CoA_hydra/iso"/>
</dbReference>
<feature type="domain" description="3-hydroxyacyl-CoA dehydrogenase NAD binding" evidence="14">
    <location>
        <begin position="309"/>
        <end position="486"/>
    </location>
</feature>
<dbReference type="PANTHER" id="PTHR23309:SF51">
    <property type="entry name" value="3-HYDROXYACYL-COA DEHYDROGENASE-RELATED"/>
    <property type="match status" value="1"/>
</dbReference>
<dbReference type="Gene3D" id="3.90.226.10">
    <property type="entry name" value="2-enoyl-CoA Hydratase, Chain A, domain 1"/>
    <property type="match status" value="1"/>
</dbReference>
<keyword evidence="8" id="KW-0576">Peroxisome</keyword>
<comment type="pathway">
    <text evidence="2">Lipid metabolism; fatty acid beta-oxidation.</text>
</comment>